<dbReference type="Gene3D" id="2.30.40.10">
    <property type="entry name" value="Urease, subunit C, domain 1"/>
    <property type="match status" value="1"/>
</dbReference>
<evidence type="ECO:0000259" key="5">
    <source>
        <dbReference type="Pfam" id="PF05368"/>
    </source>
</evidence>
<protein>
    <submittedName>
        <fullName evidence="6">Uncharacterized protein</fullName>
    </submittedName>
</protein>
<feature type="region of interest" description="Disordered" evidence="3">
    <location>
        <begin position="457"/>
        <end position="476"/>
    </location>
</feature>
<keyword evidence="1" id="KW-0521">NADP</keyword>
<organism evidence="6 7">
    <name type="scientific">Colletotrichum melonis</name>
    <dbReference type="NCBI Taxonomy" id="1209925"/>
    <lineage>
        <taxon>Eukaryota</taxon>
        <taxon>Fungi</taxon>
        <taxon>Dikarya</taxon>
        <taxon>Ascomycota</taxon>
        <taxon>Pezizomycotina</taxon>
        <taxon>Sordariomycetes</taxon>
        <taxon>Hypocreomycetidae</taxon>
        <taxon>Glomerellales</taxon>
        <taxon>Glomerellaceae</taxon>
        <taxon>Colletotrichum</taxon>
        <taxon>Colletotrichum acutatum species complex</taxon>
    </lineage>
</organism>
<evidence type="ECO:0000256" key="3">
    <source>
        <dbReference type="SAM" id="MobiDB-lite"/>
    </source>
</evidence>
<evidence type="ECO:0000256" key="1">
    <source>
        <dbReference type="ARBA" id="ARBA00022857"/>
    </source>
</evidence>
<feature type="domain" description="NmrA-like" evidence="5">
    <location>
        <begin position="490"/>
        <end position="706"/>
    </location>
</feature>
<feature type="domain" description="Amidohydrolase-related" evidence="4">
    <location>
        <begin position="263"/>
        <end position="395"/>
    </location>
</feature>
<dbReference type="AlphaFoldDB" id="A0AAI9UCX7"/>
<dbReference type="GO" id="GO:0016491">
    <property type="term" value="F:oxidoreductase activity"/>
    <property type="evidence" value="ECO:0007669"/>
    <property type="project" value="UniProtKB-KW"/>
</dbReference>
<evidence type="ECO:0000313" key="6">
    <source>
        <dbReference type="EMBL" id="KAK1454967.1"/>
    </source>
</evidence>
<dbReference type="InterPro" id="IPR045312">
    <property type="entry name" value="PCBER-like"/>
</dbReference>
<dbReference type="Gene3D" id="3.20.20.140">
    <property type="entry name" value="Metal-dependent hydrolases"/>
    <property type="match status" value="1"/>
</dbReference>
<dbReference type="SUPFAM" id="SSF51556">
    <property type="entry name" value="Metallo-dependent hydrolases"/>
    <property type="match status" value="1"/>
</dbReference>
<dbReference type="GO" id="GO:0016810">
    <property type="term" value="F:hydrolase activity, acting on carbon-nitrogen (but not peptide) bonds"/>
    <property type="evidence" value="ECO:0007669"/>
    <property type="project" value="InterPro"/>
</dbReference>
<evidence type="ECO:0000259" key="4">
    <source>
        <dbReference type="Pfam" id="PF01979"/>
    </source>
</evidence>
<dbReference type="InterPro" id="IPR036291">
    <property type="entry name" value="NAD(P)-bd_dom_sf"/>
</dbReference>
<dbReference type="PANTHER" id="PTHR47706">
    <property type="entry name" value="NMRA-LIKE FAMILY PROTEIN"/>
    <property type="match status" value="1"/>
</dbReference>
<gene>
    <name evidence="6" type="ORF">CMEL01_03727</name>
</gene>
<dbReference type="Pfam" id="PF05368">
    <property type="entry name" value="NmrA"/>
    <property type="match status" value="1"/>
</dbReference>
<dbReference type="PANTHER" id="PTHR47706:SF1">
    <property type="entry name" value="CIPA-LIKE, PUTATIVE (AFU_ORTHOLOGUE AFUA_1G12460)-RELATED"/>
    <property type="match status" value="1"/>
</dbReference>
<dbReference type="InterPro" id="IPR006680">
    <property type="entry name" value="Amidohydro-rel"/>
</dbReference>
<dbReference type="InterPro" id="IPR051609">
    <property type="entry name" value="NmrA/Isoflavone_reductase-like"/>
</dbReference>
<dbReference type="Proteomes" id="UP001239795">
    <property type="component" value="Unassembled WGS sequence"/>
</dbReference>
<evidence type="ECO:0000256" key="2">
    <source>
        <dbReference type="ARBA" id="ARBA00023002"/>
    </source>
</evidence>
<comment type="caution">
    <text evidence="6">The sequence shown here is derived from an EMBL/GenBank/DDBJ whole genome shotgun (WGS) entry which is preliminary data.</text>
</comment>
<dbReference type="InterPro" id="IPR008030">
    <property type="entry name" value="NmrA-like"/>
</dbReference>
<dbReference type="InterPro" id="IPR011059">
    <property type="entry name" value="Metal-dep_hydrolase_composite"/>
</dbReference>
<dbReference type="SUPFAM" id="SSF51338">
    <property type="entry name" value="Composite domain of metallo-dependent hydrolases"/>
    <property type="match status" value="1"/>
</dbReference>
<accession>A0AAI9UCX7</accession>
<dbReference type="InterPro" id="IPR032466">
    <property type="entry name" value="Metal_Hydrolase"/>
</dbReference>
<dbReference type="EMBL" id="MLGG01000024">
    <property type="protein sequence ID" value="KAK1454967.1"/>
    <property type="molecule type" value="Genomic_DNA"/>
</dbReference>
<dbReference type="SUPFAM" id="SSF51735">
    <property type="entry name" value="NAD(P)-binding Rossmann-fold domains"/>
    <property type="match status" value="1"/>
</dbReference>
<sequence>MTTSQTTPQATGSILLKGGTLLFHNERDDVTPLKNTDILVQGNRIAKIGKAIALPAGAQLVDCSGKIISPGFVDTHHHLWQTQLKGCHADQSIFDYVPSATQALSATIASGIRSIFAYSQAPYFTNWDSKTCELSMDIMPDSSMAHIFELAKAQPYGNGRVQIGFGFDYWFLPKEAIVGIFNGLRHAGIKLFTSHYAKNPTFGANPLIHTLEAYGLIKSPSDILLSHATGLDASEKAKLAETQVAVSSTPDTEAQMGFGWPLAFSSGINYTIGVDCHTNNTSSILSLARSALQMARQREAIAETNGTDGAPQKLKLQPAGSTQDAFNAATIRGARAVLLGDEIGSLKEGKLADLILFDAAGSVTMSCVADSDPLTAVVRHSDIRDIEAVLIDGVWRKQGGKVCPVTVAETGSTLQWAEIRDKLLESQREIQQRQKNLNMEKAKEALVAIAEQAAGRSHLAGRKSEAAQRPRESRNHFPTRTKMAVSDNATKTVALAGASGNLGLRILESLLDAEFDVTVLIRRESTPIDYPVKARVVEVDYDSSESLQNALRGTDAVVSAVGKQSGLQSQFKLIDAAIAAGVKRFIPSEFGADLQNPKIRAFPTYRTKVEVEDYLEKEVRDTGLTYTYVYNSVLFDDGLSLGAFANFSTRTVNIFDGGDTTFSATRIKTVAQAVAAILKNLDATKNKAVRIRDLAMTPKQLLETLKALDQDHAWKAVAVNTESLVKNAEHEIASGKFSPKAFAAFAMRATFAPEHAQDYSRDNELLGIIHMTKEDIQGVLAARLC</sequence>
<keyword evidence="7" id="KW-1185">Reference proteome</keyword>
<reference evidence="6 7" key="1">
    <citation type="submission" date="2016-10" db="EMBL/GenBank/DDBJ databases">
        <title>The genome sequence of Colletotrichum fioriniae PJ7.</title>
        <authorList>
            <person name="Baroncelli R."/>
        </authorList>
    </citation>
    <scope>NUCLEOTIDE SEQUENCE [LARGE SCALE GENOMIC DNA]</scope>
    <source>
        <strain evidence="6">Col 31</strain>
    </source>
</reference>
<keyword evidence="2" id="KW-0560">Oxidoreductase</keyword>
<dbReference type="CDD" id="cd05259">
    <property type="entry name" value="PCBER_SDR_a"/>
    <property type="match status" value="1"/>
</dbReference>
<dbReference type="Gene3D" id="3.40.50.720">
    <property type="entry name" value="NAD(P)-binding Rossmann-like Domain"/>
    <property type="match status" value="1"/>
</dbReference>
<proteinExistence type="predicted"/>
<feature type="compositionally biased region" description="Basic and acidic residues" evidence="3">
    <location>
        <begin position="462"/>
        <end position="475"/>
    </location>
</feature>
<dbReference type="Pfam" id="PF01979">
    <property type="entry name" value="Amidohydro_1"/>
    <property type="match status" value="1"/>
</dbReference>
<evidence type="ECO:0000313" key="7">
    <source>
        <dbReference type="Proteomes" id="UP001239795"/>
    </source>
</evidence>
<name>A0AAI9UCX7_9PEZI</name>